<keyword evidence="3" id="KW-1185">Reference proteome</keyword>
<reference evidence="2 3" key="1">
    <citation type="submission" date="2018-04" db="EMBL/GenBank/DDBJ databases">
        <title>Novel Campyloabacter and Helicobacter Species and Strains.</title>
        <authorList>
            <person name="Mannion A.J."/>
            <person name="Shen Z."/>
            <person name="Fox J.G."/>
        </authorList>
    </citation>
    <scope>NUCLEOTIDE SEQUENCE [LARGE SCALE GENOMIC DNA]</scope>
    <source>
        <strain evidence="2 3">MIT 99-5101</strain>
    </source>
</reference>
<dbReference type="PROSITE" id="PS50075">
    <property type="entry name" value="CARRIER"/>
    <property type="match status" value="1"/>
</dbReference>
<evidence type="ECO:0000259" key="1">
    <source>
        <dbReference type="PROSITE" id="PS50075"/>
    </source>
</evidence>
<dbReference type="SUPFAM" id="SSF47336">
    <property type="entry name" value="ACP-like"/>
    <property type="match status" value="1"/>
</dbReference>
<comment type="caution">
    <text evidence="2">The sequence shown here is derived from an EMBL/GenBank/DDBJ whole genome shotgun (WGS) entry which is preliminary data.</text>
</comment>
<sequence>MKVSKEAIRGILKEIDILSEVDELSDELGLVEQGVDSLDMANLYLKLEEKFKIKIPDTDLHLVQSIAGIQEYLQGKE</sequence>
<name>A0A3D8IDX0_9HELI</name>
<evidence type="ECO:0000313" key="2">
    <source>
        <dbReference type="EMBL" id="RDU63225.1"/>
    </source>
</evidence>
<dbReference type="AlphaFoldDB" id="A0A3D8IDX0"/>
<dbReference type="GeneID" id="82535366"/>
<dbReference type="Pfam" id="PF00550">
    <property type="entry name" value="PP-binding"/>
    <property type="match status" value="1"/>
</dbReference>
<protein>
    <submittedName>
        <fullName evidence="2">Acyl carrier protein</fullName>
    </submittedName>
</protein>
<organism evidence="2 3">
    <name type="scientific">Helicobacter ganmani</name>
    <dbReference type="NCBI Taxonomy" id="60246"/>
    <lineage>
        <taxon>Bacteria</taxon>
        <taxon>Pseudomonadati</taxon>
        <taxon>Campylobacterota</taxon>
        <taxon>Epsilonproteobacteria</taxon>
        <taxon>Campylobacterales</taxon>
        <taxon>Helicobacteraceae</taxon>
        <taxon>Helicobacter</taxon>
    </lineage>
</organism>
<dbReference type="RefSeq" id="WP_115551255.1">
    <property type="nucleotide sequence ID" value="NZ_CAOOSM010000001.1"/>
</dbReference>
<dbReference type="InterPro" id="IPR009081">
    <property type="entry name" value="PP-bd_ACP"/>
</dbReference>
<accession>A0A3D8IDX0</accession>
<dbReference type="Proteomes" id="UP000256650">
    <property type="component" value="Unassembled WGS sequence"/>
</dbReference>
<dbReference type="OrthoDB" id="9804551at2"/>
<dbReference type="Gene3D" id="1.10.1200.10">
    <property type="entry name" value="ACP-like"/>
    <property type="match status" value="1"/>
</dbReference>
<dbReference type="InterPro" id="IPR036736">
    <property type="entry name" value="ACP-like_sf"/>
</dbReference>
<feature type="domain" description="Carrier" evidence="1">
    <location>
        <begin position="2"/>
        <end position="77"/>
    </location>
</feature>
<evidence type="ECO:0000313" key="3">
    <source>
        <dbReference type="Proteomes" id="UP000256650"/>
    </source>
</evidence>
<proteinExistence type="predicted"/>
<dbReference type="EMBL" id="NXLS01000003">
    <property type="protein sequence ID" value="RDU63225.1"/>
    <property type="molecule type" value="Genomic_DNA"/>
</dbReference>
<gene>
    <name evidence="2" type="ORF">CQA43_03595</name>
</gene>